<evidence type="ECO:0000313" key="7">
    <source>
        <dbReference type="Proteomes" id="UP000008744"/>
    </source>
</evidence>
<feature type="compositionally biased region" description="Basic and acidic residues" evidence="4">
    <location>
        <begin position="1"/>
        <end position="10"/>
    </location>
</feature>
<evidence type="ECO:0000256" key="2">
    <source>
        <dbReference type="ARBA" id="ARBA00022679"/>
    </source>
</evidence>
<gene>
    <name evidence="6" type="primary">Dper\GL25386</name>
    <name evidence="6" type="ORF">Dper_GL25386</name>
</gene>
<dbReference type="InterPro" id="IPR025799">
    <property type="entry name" value="Arg_MeTrfase"/>
</dbReference>
<dbReference type="Gene3D" id="2.70.160.11">
    <property type="entry name" value="Hnrnp arginine n-methyltransferase1"/>
    <property type="match status" value="1"/>
</dbReference>
<dbReference type="OMA" id="CFNGISS"/>
<name>B4GU52_DROPE</name>
<dbReference type="AlphaFoldDB" id="B4GU52"/>
<protein>
    <submittedName>
        <fullName evidence="6">GL25386</fullName>
    </submittedName>
</protein>
<evidence type="ECO:0000256" key="4">
    <source>
        <dbReference type="SAM" id="MobiDB-lite"/>
    </source>
</evidence>
<dbReference type="PANTHER" id="PTHR11006">
    <property type="entry name" value="PROTEIN ARGININE N-METHYLTRANSFERASE"/>
    <property type="match status" value="1"/>
</dbReference>
<evidence type="ECO:0000313" key="6">
    <source>
        <dbReference type="EMBL" id="EDW26135.1"/>
    </source>
</evidence>
<feature type="compositionally biased region" description="Low complexity" evidence="4">
    <location>
        <begin position="11"/>
        <end position="22"/>
    </location>
</feature>
<keyword evidence="2" id="KW-0808">Transferase</keyword>
<keyword evidence="3" id="KW-0949">S-adenosyl-L-methionine</keyword>
<dbReference type="InterPro" id="IPR029063">
    <property type="entry name" value="SAM-dependent_MTases_sf"/>
</dbReference>
<keyword evidence="7" id="KW-1185">Reference proteome</keyword>
<organism evidence="7">
    <name type="scientific">Drosophila persimilis</name>
    <name type="common">Fruit fly</name>
    <dbReference type="NCBI Taxonomy" id="7234"/>
    <lineage>
        <taxon>Eukaryota</taxon>
        <taxon>Metazoa</taxon>
        <taxon>Ecdysozoa</taxon>
        <taxon>Arthropoda</taxon>
        <taxon>Hexapoda</taxon>
        <taxon>Insecta</taxon>
        <taxon>Pterygota</taxon>
        <taxon>Neoptera</taxon>
        <taxon>Endopterygota</taxon>
        <taxon>Diptera</taxon>
        <taxon>Brachycera</taxon>
        <taxon>Muscomorpha</taxon>
        <taxon>Ephydroidea</taxon>
        <taxon>Drosophilidae</taxon>
        <taxon>Drosophila</taxon>
        <taxon>Sophophora</taxon>
    </lineage>
</organism>
<dbReference type="GO" id="GO:0016274">
    <property type="term" value="F:protein-arginine N-methyltransferase activity"/>
    <property type="evidence" value="ECO:0007669"/>
    <property type="project" value="InterPro"/>
</dbReference>
<keyword evidence="1" id="KW-0489">Methyltransferase</keyword>
<feature type="compositionally biased region" description="Basic and acidic residues" evidence="4">
    <location>
        <begin position="61"/>
        <end position="74"/>
    </location>
</feature>
<dbReference type="SUPFAM" id="SSF53335">
    <property type="entry name" value="S-adenosyl-L-methionine-dependent methyltransferases"/>
    <property type="match status" value="1"/>
</dbReference>
<feature type="region of interest" description="Disordered" evidence="4">
    <location>
        <begin position="1"/>
        <end position="34"/>
    </location>
</feature>
<dbReference type="GO" id="GO:0032259">
    <property type="term" value="P:methylation"/>
    <property type="evidence" value="ECO:0007669"/>
    <property type="project" value="UniProtKB-KW"/>
</dbReference>
<dbReference type="PhylomeDB" id="B4GU52"/>
<dbReference type="eggNOG" id="KOG1499">
    <property type="taxonomic scope" value="Eukaryota"/>
</dbReference>
<dbReference type="OrthoDB" id="7852941at2759"/>
<feature type="domain" description="Protein arginine N-methyltransferase" evidence="5">
    <location>
        <begin position="220"/>
        <end position="336"/>
    </location>
</feature>
<dbReference type="Proteomes" id="UP000008744">
    <property type="component" value="Unassembled WGS sequence"/>
</dbReference>
<feature type="region of interest" description="Disordered" evidence="4">
    <location>
        <begin position="49"/>
        <end position="88"/>
    </location>
</feature>
<evidence type="ECO:0000256" key="1">
    <source>
        <dbReference type="ARBA" id="ARBA00022603"/>
    </source>
</evidence>
<dbReference type="EMBL" id="CH479191">
    <property type="protein sequence ID" value="EDW26135.1"/>
    <property type="molecule type" value="Genomic_DNA"/>
</dbReference>
<dbReference type="CDD" id="cd02440">
    <property type="entry name" value="AdoMet_MTases"/>
    <property type="match status" value="1"/>
</dbReference>
<dbReference type="Pfam" id="PF06325">
    <property type="entry name" value="PrmA"/>
    <property type="match status" value="1"/>
</dbReference>
<dbReference type="PANTHER" id="PTHR11006:SF68">
    <property type="entry name" value="PROTEIN ARGININE N-METHYLTRANSFERASE PRMT10"/>
    <property type="match status" value="1"/>
</dbReference>
<dbReference type="SMR" id="B4GU52"/>
<dbReference type="Gene3D" id="3.40.50.150">
    <property type="entry name" value="Vaccinia Virus protein VP39"/>
    <property type="match status" value="1"/>
</dbReference>
<dbReference type="STRING" id="7234.B4GU52"/>
<dbReference type="Pfam" id="PF22528">
    <property type="entry name" value="PRMT_C"/>
    <property type="match status" value="1"/>
</dbReference>
<accession>B4GU52</accession>
<dbReference type="InterPro" id="IPR055135">
    <property type="entry name" value="PRMT_dom"/>
</dbReference>
<evidence type="ECO:0000256" key="3">
    <source>
        <dbReference type="ARBA" id="ARBA00022691"/>
    </source>
</evidence>
<reference evidence="6 7" key="1">
    <citation type="journal article" date="2007" name="Nature">
        <title>Evolution of genes and genomes on the Drosophila phylogeny.</title>
        <authorList>
            <consortium name="Drosophila 12 Genomes Consortium"/>
            <person name="Clark A.G."/>
            <person name="Eisen M.B."/>
            <person name="Smith D.R."/>
            <person name="Bergman C.M."/>
            <person name="Oliver B."/>
            <person name="Markow T.A."/>
            <person name="Kaufman T.C."/>
            <person name="Kellis M."/>
            <person name="Gelbart W."/>
            <person name="Iyer V.N."/>
            <person name="Pollard D.A."/>
            <person name="Sackton T.B."/>
            <person name="Larracuente A.M."/>
            <person name="Singh N.D."/>
            <person name="Abad J.P."/>
            <person name="Abt D.N."/>
            <person name="Adryan B."/>
            <person name="Aguade M."/>
            <person name="Akashi H."/>
            <person name="Anderson W.W."/>
            <person name="Aquadro C.F."/>
            <person name="Ardell D.H."/>
            <person name="Arguello R."/>
            <person name="Artieri C.G."/>
            <person name="Barbash D.A."/>
            <person name="Barker D."/>
            <person name="Barsanti P."/>
            <person name="Batterham P."/>
            <person name="Batzoglou S."/>
            <person name="Begun D."/>
            <person name="Bhutkar A."/>
            <person name="Blanco E."/>
            <person name="Bosak S.A."/>
            <person name="Bradley R.K."/>
            <person name="Brand A.D."/>
            <person name="Brent M.R."/>
            <person name="Brooks A.N."/>
            <person name="Brown R.H."/>
            <person name="Butlin R.K."/>
            <person name="Caggese C."/>
            <person name="Calvi B.R."/>
            <person name="Bernardo de Carvalho A."/>
            <person name="Caspi A."/>
            <person name="Castrezana S."/>
            <person name="Celniker S.E."/>
            <person name="Chang J.L."/>
            <person name="Chapple C."/>
            <person name="Chatterji S."/>
            <person name="Chinwalla A."/>
            <person name="Civetta A."/>
            <person name="Clifton S.W."/>
            <person name="Comeron J.M."/>
            <person name="Costello J.C."/>
            <person name="Coyne J.A."/>
            <person name="Daub J."/>
            <person name="David R.G."/>
            <person name="Delcher A.L."/>
            <person name="Delehaunty K."/>
            <person name="Do C.B."/>
            <person name="Ebling H."/>
            <person name="Edwards K."/>
            <person name="Eickbush T."/>
            <person name="Evans J.D."/>
            <person name="Filipski A."/>
            <person name="Findeiss S."/>
            <person name="Freyhult E."/>
            <person name="Fulton L."/>
            <person name="Fulton R."/>
            <person name="Garcia A.C."/>
            <person name="Gardiner A."/>
            <person name="Garfield D.A."/>
            <person name="Garvin B.E."/>
            <person name="Gibson G."/>
            <person name="Gilbert D."/>
            <person name="Gnerre S."/>
            <person name="Godfrey J."/>
            <person name="Good R."/>
            <person name="Gotea V."/>
            <person name="Gravely B."/>
            <person name="Greenberg A.J."/>
            <person name="Griffiths-Jones S."/>
            <person name="Gross S."/>
            <person name="Guigo R."/>
            <person name="Gustafson E.A."/>
            <person name="Haerty W."/>
            <person name="Hahn M.W."/>
            <person name="Halligan D.L."/>
            <person name="Halpern A.L."/>
            <person name="Halter G.M."/>
            <person name="Han M.V."/>
            <person name="Heger A."/>
            <person name="Hillier L."/>
            <person name="Hinrichs A.S."/>
            <person name="Holmes I."/>
            <person name="Hoskins R.A."/>
            <person name="Hubisz M.J."/>
            <person name="Hultmark D."/>
            <person name="Huntley M.A."/>
            <person name="Jaffe D.B."/>
            <person name="Jagadeeshan S."/>
            <person name="Jeck W.R."/>
            <person name="Johnson J."/>
            <person name="Jones C.D."/>
            <person name="Jordan W.C."/>
            <person name="Karpen G.H."/>
            <person name="Kataoka E."/>
            <person name="Keightley P.D."/>
            <person name="Kheradpour P."/>
            <person name="Kirkness E.F."/>
            <person name="Koerich L.B."/>
            <person name="Kristiansen K."/>
            <person name="Kudrna D."/>
            <person name="Kulathinal R.J."/>
            <person name="Kumar S."/>
            <person name="Kwok R."/>
            <person name="Lander E."/>
            <person name="Langley C.H."/>
            <person name="Lapoint R."/>
            <person name="Lazzaro B.P."/>
            <person name="Lee S.J."/>
            <person name="Levesque L."/>
            <person name="Li R."/>
            <person name="Lin C.F."/>
            <person name="Lin M.F."/>
            <person name="Lindblad-Toh K."/>
            <person name="Llopart A."/>
            <person name="Long M."/>
            <person name="Low L."/>
            <person name="Lozovsky E."/>
            <person name="Lu J."/>
            <person name="Luo M."/>
            <person name="Machado C.A."/>
            <person name="Makalowski W."/>
            <person name="Marzo M."/>
            <person name="Matsuda M."/>
            <person name="Matzkin L."/>
            <person name="McAllister B."/>
            <person name="McBride C.S."/>
            <person name="McKernan B."/>
            <person name="McKernan K."/>
            <person name="Mendez-Lago M."/>
            <person name="Minx P."/>
            <person name="Mollenhauer M.U."/>
            <person name="Montooth K."/>
            <person name="Mount S.M."/>
            <person name="Mu X."/>
            <person name="Myers E."/>
            <person name="Negre B."/>
            <person name="Newfeld S."/>
            <person name="Nielsen R."/>
            <person name="Noor M.A."/>
            <person name="O'Grady P."/>
            <person name="Pachter L."/>
            <person name="Papaceit M."/>
            <person name="Parisi M.J."/>
            <person name="Parisi M."/>
            <person name="Parts L."/>
            <person name="Pedersen J.S."/>
            <person name="Pesole G."/>
            <person name="Phillippy A.M."/>
            <person name="Ponting C.P."/>
            <person name="Pop M."/>
            <person name="Porcelli D."/>
            <person name="Powell J.R."/>
            <person name="Prohaska S."/>
            <person name="Pruitt K."/>
            <person name="Puig M."/>
            <person name="Quesneville H."/>
            <person name="Ram K.R."/>
            <person name="Rand D."/>
            <person name="Rasmussen M.D."/>
            <person name="Reed L.K."/>
            <person name="Reenan R."/>
            <person name="Reily A."/>
            <person name="Remington K.A."/>
            <person name="Rieger T.T."/>
            <person name="Ritchie M.G."/>
            <person name="Robin C."/>
            <person name="Rogers Y.H."/>
            <person name="Rohde C."/>
            <person name="Rozas J."/>
            <person name="Rubenfield M.J."/>
            <person name="Ruiz A."/>
            <person name="Russo S."/>
            <person name="Salzberg S.L."/>
            <person name="Sanchez-Gracia A."/>
            <person name="Saranga D.J."/>
            <person name="Sato H."/>
            <person name="Schaeffer S.W."/>
            <person name="Schatz M.C."/>
            <person name="Schlenke T."/>
            <person name="Schwartz R."/>
            <person name="Segarra C."/>
            <person name="Singh R.S."/>
            <person name="Sirot L."/>
            <person name="Sirota M."/>
            <person name="Sisneros N.B."/>
            <person name="Smith C.D."/>
            <person name="Smith T.F."/>
            <person name="Spieth J."/>
            <person name="Stage D.E."/>
            <person name="Stark A."/>
            <person name="Stephan W."/>
            <person name="Strausberg R.L."/>
            <person name="Strempel S."/>
            <person name="Sturgill D."/>
            <person name="Sutton G."/>
            <person name="Sutton G.G."/>
            <person name="Tao W."/>
            <person name="Teichmann S."/>
            <person name="Tobari Y.N."/>
            <person name="Tomimura Y."/>
            <person name="Tsolas J.M."/>
            <person name="Valente V.L."/>
            <person name="Venter E."/>
            <person name="Venter J.C."/>
            <person name="Vicario S."/>
            <person name="Vieira F.G."/>
            <person name="Vilella A.J."/>
            <person name="Villasante A."/>
            <person name="Walenz B."/>
            <person name="Wang J."/>
            <person name="Wasserman M."/>
            <person name="Watts T."/>
            <person name="Wilson D."/>
            <person name="Wilson R.K."/>
            <person name="Wing R.A."/>
            <person name="Wolfner M.F."/>
            <person name="Wong A."/>
            <person name="Wong G.K."/>
            <person name="Wu C.I."/>
            <person name="Wu G."/>
            <person name="Yamamoto D."/>
            <person name="Yang H.P."/>
            <person name="Yang S.P."/>
            <person name="Yorke J.A."/>
            <person name="Yoshida K."/>
            <person name="Zdobnov E."/>
            <person name="Zhang P."/>
            <person name="Zhang Y."/>
            <person name="Zimin A.V."/>
            <person name="Baldwin J."/>
            <person name="Abdouelleil A."/>
            <person name="Abdulkadir J."/>
            <person name="Abebe A."/>
            <person name="Abera B."/>
            <person name="Abreu J."/>
            <person name="Acer S.C."/>
            <person name="Aftuck L."/>
            <person name="Alexander A."/>
            <person name="An P."/>
            <person name="Anderson E."/>
            <person name="Anderson S."/>
            <person name="Arachi H."/>
            <person name="Azer M."/>
            <person name="Bachantsang P."/>
            <person name="Barry A."/>
            <person name="Bayul T."/>
            <person name="Berlin A."/>
            <person name="Bessette D."/>
            <person name="Bloom T."/>
            <person name="Blye J."/>
            <person name="Boguslavskiy L."/>
            <person name="Bonnet C."/>
            <person name="Boukhgalter B."/>
            <person name="Bourzgui I."/>
            <person name="Brown A."/>
            <person name="Cahill P."/>
            <person name="Channer S."/>
            <person name="Cheshatsang Y."/>
            <person name="Chuda L."/>
            <person name="Citroen M."/>
            <person name="Collymore A."/>
            <person name="Cooke P."/>
            <person name="Costello M."/>
            <person name="D'Aco K."/>
            <person name="Daza R."/>
            <person name="De Haan G."/>
            <person name="DeGray S."/>
            <person name="DeMaso C."/>
            <person name="Dhargay N."/>
            <person name="Dooley K."/>
            <person name="Dooley E."/>
            <person name="Doricent M."/>
            <person name="Dorje P."/>
            <person name="Dorjee K."/>
            <person name="Dupes A."/>
            <person name="Elong R."/>
            <person name="Falk J."/>
            <person name="Farina A."/>
            <person name="Faro S."/>
            <person name="Ferguson D."/>
            <person name="Fisher S."/>
            <person name="Foley C.D."/>
            <person name="Franke A."/>
            <person name="Friedrich D."/>
            <person name="Gadbois L."/>
            <person name="Gearin G."/>
            <person name="Gearin C.R."/>
            <person name="Giannoukos G."/>
            <person name="Goode T."/>
            <person name="Graham J."/>
            <person name="Grandbois E."/>
            <person name="Grewal S."/>
            <person name="Gyaltsen K."/>
            <person name="Hafez N."/>
            <person name="Hagos B."/>
            <person name="Hall J."/>
            <person name="Henson C."/>
            <person name="Hollinger A."/>
            <person name="Honan T."/>
            <person name="Huard M.D."/>
            <person name="Hughes L."/>
            <person name="Hurhula B."/>
            <person name="Husby M.E."/>
            <person name="Kamat A."/>
            <person name="Kanga B."/>
            <person name="Kashin S."/>
            <person name="Khazanovich D."/>
            <person name="Kisner P."/>
            <person name="Lance K."/>
            <person name="Lara M."/>
            <person name="Lee W."/>
            <person name="Lennon N."/>
            <person name="Letendre F."/>
            <person name="LeVine R."/>
            <person name="Lipovsky A."/>
            <person name="Liu X."/>
            <person name="Liu J."/>
            <person name="Liu S."/>
            <person name="Lokyitsang T."/>
            <person name="Lokyitsang Y."/>
            <person name="Lubonja R."/>
            <person name="Lui A."/>
            <person name="MacDonald P."/>
            <person name="Magnisalis V."/>
            <person name="Maru K."/>
            <person name="Matthews C."/>
            <person name="McCusker W."/>
            <person name="McDonough S."/>
            <person name="Mehta T."/>
            <person name="Meldrim J."/>
            <person name="Meneus L."/>
            <person name="Mihai O."/>
            <person name="Mihalev A."/>
            <person name="Mihova T."/>
            <person name="Mittelman R."/>
            <person name="Mlenga V."/>
            <person name="Montmayeur A."/>
            <person name="Mulrain L."/>
            <person name="Navidi A."/>
            <person name="Naylor J."/>
            <person name="Negash T."/>
            <person name="Nguyen T."/>
            <person name="Nguyen N."/>
            <person name="Nicol R."/>
            <person name="Norbu C."/>
            <person name="Norbu N."/>
            <person name="Novod N."/>
            <person name="O'Neill B."/>
            <person name="Osman S."/>
            <person name="Markiewicz E."/>
            <person name="Oyono O.L."/>
            <person name="Patti C."/>
            <person name="Phunkhang P."/>
            <person name="Pierre F."/>
            <person name="Priest M."/>
            <person name="Raghuraman S."/>
            <person name="Rege F."/>
            <person name="Reyes R."/>
            <person name="Rise C."/>
            <person name="Rogov P."/>
            <person name="Ross K."/>
            <person name="Ryan E."/>
            <person name="Settipalli S."/>
            <person name="Shea T."/>
            <person name="Sherpa N."/>
            <person name="Shi L."/>
            <person name="Shih D."/>
            <person name="Sparrow T."/>
            <person name="Spaulding J."/>
            <person name="Stalker J."/>
            <person name="Stange-Thomann N."/>
            <person name="Stavropoulos S."/>
            <person name="Stone C."/>
            <person name="Strader C."/>
            <person name="Tesfaye S."/>
            <person name="Thomson T."/>
            <person name="Thoulutsang Y."/>
            <person name="Thoulutsang D."/>
            <person name="Topham K."/>
            <person name="Topping I."/>
            <person name="Tsamla T."/>
            <person name="Vassiliev H."/>
            <person name="Vo A."/>
            <person name="Wangchuk T."/>
            <person name="Wangdi T."/>
            <person name="Weiand M."/>
            <person name="Wilkinson J."/>
            <person name="Wilson A."/>
            <person name="Yadav S."/>
            <person name="Young G."/>
            <person name="Yu Q."/>
            <person name="Zembek L."/>
            <person name="Zhong D."/>
            <person name="Zimmer A."/>
            <person name="Zwirko Z."/>
            <person name="Jaffe D.B."/>
            <person name="Alvarez P."/>
            <person name="Brockman W."/>
            <person name="Butler J."/>
            <person name="Chin C."/>
            <person name="Gnerre S."/>
            <person name="Grabherr M."/>
            <person name="Kleber M."/>
            <person name="Mauceli E."/>
            <person name="MacCallum I."/>
        </authorList>
    </citation>
    <scope>NUCLEOTIDE SEQUENCE [LARGE SCALE GENOMIC DNA]</scope>
    <source>
        <strain evidence="7">MSH-3 / Tucson 14011-0111.49</strain>
    </source>
</reference>
<dbReference type="HOGENOM" id="CLU_827090_0_0_1"/>
<evidence type="ECO:0000259" key="5">
    <source>
        <dbReference type="Pfam" id="PF22528"/>
    </source>
</evidence>
<dbReference type="GO" id="GO:0042054">
    <property type="term" value="F:histone methyltransferase activity"/>
    <property type="evidence" value="ECO:0007669"/>
    <property type="project" value="TreeGrafter"/>
</dbReference>
<sequence>MLIADRENHHPATQQPAAASSQNHLPFPSTANEESIENQVTACFNGISSPEHQQHQHQHQKKEQEQEQQQEKHQTRCKRRRGEGNTSVQSIPGPGFIIKLRNFHLLTFVAATVALCLRDIIQDEVVMTAFRDAIQDEENAILFKGATVLEVGCGSAILSMWVAKQGAARVFAVDAGDVAQAARQVVRENHLDHVIEVMQANTEELELPPVDVIISKWMGAKLYLSIADDKNSLKPKYFWKKFEGMDMHRAALAVERTAKVTEVLPEQMISNPEEIWQMDLRTLKREEVCFTSNFRILSERRDIADLFVIHFDFAFPAGTNAMTVNTSPWHMTTRWM</sequence>
<dbReference type="GO" id="GO:0005634">
    <property type="term" value="C:nucleus"/>
    <property type="evidence" value="ECO:0007669"/>
    <property type="project" value="TreeGrafter"/>
</dbReference>
<proteinExistence type="predicted"/>